<dbReference type="RefSeq" id="XP_066713540.1">
    <property type="nucleotide sequence ID" value="XM_066859951.1"/>
</dbReference>
<comment type="caution">
    <text evidence="3">The sequence shown here is derived from an EMBL/GenBank/DDBJ whole genome shotgun (WGS) entry which is preliminary data.</text>
</comment>
<accession>A0ABR1UGS1</accession>
<evidence type="ECO:0000313" key="3">
    <source>
        <dbReference type="EMBL" id="KAK8058094.1"/>
    </source>
</evidence>
<dbReference type="GeneID" id="92093014"/>
<dbReference type="InterPro" id="IPR001810">
    <property type="entry name" value="F-box_dom"/>
</dbReference>
<gene>
    <name evidence="3" type="ORF">PG994_008542</name>
</gene>
<evidence type="ECO:0000256" key="1">
    <source>
        <dbReference type="SAM" id="MobiDB-lite"/>
    </source>
</evidence>
<sequence length="274" mass="30234">MASNTSYDAEMLISRLGHIPNPMAKDRTPATDGVSLQARKEPLRPRDKSSLGRLDRLPPELTFMVIKLLDLQSITRLQRVSYQGDAYVHSCVEYRDLCTNVPRALEAFGLLNVGRPHLVAIRYYGLSEEQCRQLPVVRLGGRKPRITIGGTGGLMMHPNNLKAVSAKAARDLAIAVHGSEEALAKATEKPWVGRDPPVWWYWQTAHRVPPRQDWLAPSHHRRALPRPAAGFDARKYASMTAVIFLRSPSPGSSKDVCGAGAARITRSGWSADSG</sequence>
<organism evidence="3 4">
    <name type="scientific">Apiospora phragmitis</name>
    <dbReference type="NCBI Taxonomy" id="2905665"/>
    <lineage>
        <taxon>Eukaryota</taxon>
        <taxon>Fungi</taxon>
        <taxon>Dikarya</taxon>
        <taxon>Ascomycota</taxon>
        <taxon>Pezizomycotina</taxon>
        <taxon>Sordariomycetes</taxon>
        <taxon>Xylariomycetidae</taxon>
        <taxon>Amphisphaeriales</taxon>
        <taxon>Apiosporaceae</taxon>
        <taxon>Apiospora</taxon>
    </lineage>
</organism>
<feature type="region of interest" description="Disordered" evidence="1">
    <location>
        <begin position="18"/>
        <end position="52"/>
    </location>
</feature>
<feature type="compositionally biased region" description="Basic and acidic residues" evidence="1">
    <location>
        <begin position="38"/>
        <end position="52"/>
    </location>
</feature>
<dbReference type="PROSITE" id="PS50181">
    <property type="entry name" value="FBOX"/>
    <property type="match status" value="1"/>
</dbReference>
<proteinExistence type="predicted"/>
<protein>
    <recommendedName>
        <fullName evidence="2">F-box domain-containing protein</fullName>
    </recommendedName>
</protein>
<keyword evidence="4" id="KW-1185">Reference proteome</keyword>
<evidence type="ECO:0000313" key="4">
    <source>
        <dbReference type="Proteomes" id="UP001480595"/>
    </source>
</evidence>
<feature type="domain" description="F-box" evidence="2">
    <location>
        <begin position="51"/>
        <end position="97"/>
    </location>
</feature>
<dbReference type="EMBL" id="JAQQWL010000009">
    <property type="protein sequence ID" value="KAK8058094.1"/>
    <property type="molecule type" value="Genomic_DNA"/>
</dbReference>
<name>A0ABR1UGS1_9PEZI</name>
<evidence type="ECO:0000259" key="2">
    <source>
        <dbReference type="PROSITE" id="PS50181"/>
    </source>
</evidence>
<reference evidence="3 4" key="1">
    <citation type="submission" date="2023-01" db="EMBL/GenBank/DDBJ databases">
        <title>Analysis of 21 Apiospora genomes using comparative genomics revels a genus with tremendous synthesis potential of carbohydrate active enzymes and secondary metabolites.</title>
        <authorList>
            <person name="Sorensen T."/>
        </authorList>
    </citation>
    <scope>NUCLEOTIDE SEQUENCE [LARGE SCALE GENOMIC DNA]</scope>
    <source>
        <strain evidence="3 4">CBS 135458</strain>
    </source>
</reference>
<dbReference type="Proteomes" id="UP001480595">
    <property type="component" value="Unassembled WGS sequence"/>
</dbReference>